<dbReference type="InterPro" id="IPR050857">
    <property type="entry name" value="D-2-hydroxyacid_DH"/>
</dbReference>
<gene>
    <name evidence="16" type="primary">serA</name>
    <name evidence="16" type="ORF">SOO65_08570</name>
</gene>
<dbReference type="CDD" id="cd12176">
    <property type="entry name" value="PGDH_3"/>
    <property type="match status" value="1"/>
</dbReference>
<evidence type="ECO:0000256" key="1">
    <source>
        <dbReference type="ARBA" id="ARBA00003800"/>
    </source>
</evidence>
<dbReference type="SUPFAM" id="SSF52283">
    <property type="entry name" value="Formate/glycerate dehydrogenase catalytic domain-like"/>
    <property type="match status" value="1"/>
</dbReference>
<protein>
    <recommendedName>
        <fullName evidence="6">D-3-phosphoglycerate dehydrogenase</fullName>
        <ecNumber evidence="4">1.1.1.399</ecNumber>
        <ecNumber evidence="5">1.1.1.95</ecNumber>
    </recommendedName>
    <alternativeName>
        <fullName evidence="11">2-oxoglutarate reductase</fullName>
    </alternativeName>
</protein>
<dbReference type="InterPro" id="IPR006140">
    <property type="entry name" value="D-isomer_DH_NAD-bd"/>
</dbReference>
<dbReference type="InterPro" id="IPR029753">
    <property type="entry name" value="D-isomer_DH_CS"/>
</dbReference>
<dbReference type="PROSITE" id="PS51671">
    <property type="entry name" value="ACT"/>
    <property type="match status" value="1"/>
</dbReference>
<evidence type="ECO:0000256" key="14">
    <source>
        <dbReference type="RuleBase" id="RU003719"/>
    </source>
</evidence>
<dbReference type="PANTHER" id="PTHR42789:SF1">
    <property type="entry name" value="D-ISOMER SPECIFIC 2-HYDROXYACID DEHYDROGENASE FAMILY PROTEIN (AFU_ORTHOLOGUE AFUA_6G10090)"/>
    <property type="match status" value="1"/>
</dbReference>
<evidence type="ECO:0000256" key="11">
    <source>
        <dbReference type="ARBA" id="ARBA00030455"/>
    </source>
</evidence>
<dbReference type="SUPFAM" id="SSF55021">
    <property type="entry name" value="ACT-like"/>
    <property type="match status" value="1"/>
</dbReference>
<dbReference type="PROSITE" id="PS00670">
    <property type="entry name" value="D_2_HYDROXYACID_DH_2"/>
    <property type="match status" value="1"/>
</dbReference>
<dbReference type="CDD" id="cd04901">
    <property type="entry name" value="ACT_3PGDH"/>
    <property type="match status" value="1"/>
</dbReference>
<dbReference type="AlphaFoldDB" id="A0AAX4HUD3"/>
<dbReference type="SUPFAM" id="SSF51735">
    <property type="entry name" value="NAD(P)-binding Rossmann-fold domains"/>
    <property type="match status" value="1"/>
</dbReference>
<comment type="pathway">
    <text evidence="2">Amino-acid biosynthesis; L-serine biosynthesis; L-serine from 3-phospho-D-glycerate: step 1/3.</text>
</comment>
<dbReference type="Gene3D" id="3.40.50.720">
    <property type="entry name" value="NAD(P)-binding Rossmann-like Domain"/>
    <property type="match status" value="2"/>
</dbReference>
<evidence type="ECO:0000256" key="6">
    <source>
        <dbReference type="ARBA" id="ARBA00021582"/>
    </source>
</evidence>
<dbReference type="InterPro" id="IPR045865">
    <property type="entry name" value="ACT-like_dom_sf"/>
</dbReference>
<keyword evidence="17" id="KW-1185">Reference proteome</keyword>
<comment type="similarity">
    <text evidence="3 14">Belongs to the D-isomer specific 2-hydroxyacid dehydrogenase family.</text>
</comment>
<sequence>MNESNNRILLVENIHPIAKEMLESHGYQVDLLSHAPTEDELIKLIPQYTAVGIRSKTEITDKVLEHSQNTVTIGCFCIGTNQVRLERARQKGVAVFNAPHSNTRSVAELVIAEMIALSRQLGDRNTKAHSGEWVKSAEGSKEVRGKTLGIVGYGHIGSQVSILAESMGLQVVFFDTIKKLPLGNARAMTSLDDLLKVSDFVTLHVPEIPETMNMIGERELSLMKKGSFLINASRGTVVVIDDLVSALKSKHIAGCAIDVFPIEPASNKEKFQSPLQGLSNVILTPHIGGSTEEAQKAIGIEVAESFRRYLKIGSSSGAVNFPNVDLPVKKGTSRILNVHKNQPGVLGEINTIISKAGANIEGQYLSTDDEIGYLVMDVHSAHASQLAQDIEKLPRSLRTRVVG</sequence>
<evidence type="ECO:0000256" key="2">
    <source>
        <dbReference type="ARBA" id="ARBA00005216"/>
    </source>
</evidence>
<dbReference type="EC" id="1.1.1.95" evidence="5"/>
<evidence type="ECO:0000256" key="3">
    <source>
        <dbReference type="ARBA" id="ARBA00005854"/>
    </source>
</evidence>
<organism evidence="16 17">
    <name type="scientific">Peredibacter starrii</name>
    <dbReference type="NCBI Taxonomy" id="28202"/>
    <lineage>
        <taxon>Bacteria</taxon>
        <taxon>Pseudomonadati</taxon>
        <taxon>Bdellovibrionota</taxon>
        <taxon>Bacteriovoracia</taxon>
        <taxon>Bacteriovoracales</taxon>
        <taxon>Bacteriovoracaceae</taxon>
        <taxon>Peredibacter</taxon>
    </lineage>
</organism>
<dbReference type="InterPro" id="IPR036291">
    <property type="entry name" value="NAD(P)-bd_dom_sf"/>
</dbReference>
<dbReference type="Pfam" id="PF22629">
    <property type="entry name" value="ACT_AHAS_ss"/>
    <property type="match status" value="1"/>
</dbReference>
<dbReference type="NCBIfam" id="NF008759">
    <property type="entry name" value="PRK11790.1"/>
    <property type="match status" value="1"/>
</dbReference>
<feature type="domain" description="ACT" evidence="15">
    <location>
        <begin position="334"/>
        <end position="403"/>
    </location>
</feature>
<dbReference type="GO" id="GO:0051287">
    <property type="term" value="F:NAD binding"/>
    <property type="evidence" value="ECO:0007669"/>
    <property type="project" value="InterPro"/>
</dbReference>
<dbReference type="GO" id="GO:0047545">
    <property type="term" value="F:(S)-2-hydroxyglutarate dehydrogenase activity"/>
    <property type="evidence" value="ECO:0007669"/>
    <property type="project" value="UniProtKB-ARBA"/>
</dbReference>
<dbReference type="PANTHER" id="PTHR42789">
    <property type="entry name" value="D-ISOMER SPECIFIC 2-HYDROXYACID DEHYDROGENASE FAMILY PROTEIN (AFU_ORTHOLOGUE AFUA_6G10090)"/>
    <property type="match status" value="1"/>
</dbReference>
<evidence type="ECO:0000256" key="7">
    <source>
        <dbReference type="ARBA" id="ARBA00022605"/>
    </source>
</evidence>
<dbReference type="PROSITE" id="PS00065">
    <property type="entry name" value="D_2_HYDROXYACID_DH_1"/>
    <property type="match status" value="1"/>
</dbReference>
<dbReference type="EMBL" id="CP139487">
    <property type="protein sequence ID" value="WPU66800.1"/>
    <property type="molecule type" value="Genomic_DNA"/>
</dbReference>
<dbReference type="InterPro" id="IPR002912">
    <property type="entry name" value="ACT_dom"/>
</dbReference>
<name>A0AAX4HUD3_9BACT</name>
<dbReference type="Pfam" id="PF00389">
    <property type="entry name" value="2-Hacid_dh"/>
    <property type="match status" value="1"/>
</dbReference>
<accession>A0AAX4HUD3</accession>
<evidence type="ECO:0000256" key="4">
    <source>
        <dbReference type="ARBA" id="ARBA00013001"/>
    </source>
</evidence>
<dbReference type="FunFam" id="3.40.50.720:FF:000041">
    <property type="entry name" value="D-3-phosphoglycerate dehydrogenase"/>
    <property type="match status" value="1"/>
</dbReference>
<evidence type="ECO:0000256" key="5">
    <source>
        <dbReference type="ARBA" id="ARBA00013143"/>
    </source>
</evidence>
<dbReference type="InterPro" id="IPR006139">
    <property type="entry name" value="D-isomer_2_OHA_DH_cat_dom"/>
</dbReference>
<dbReference type="InterPro" id="IPR054480">
    <property type="entry name" value="AHAS_small-like_ACT"/>
</dbReference>
<keyword evidence="7" id="KW-0028">Amino-acid biosynthesis</keyword>
<comment type="catalytic activity">
    <reaction evidence="12">
        <text>(R)-2-hydroxyglutarate + NAD(+) = 2-oxoglutarate + NADH + H(+)</text>
        <dbReference type="Rhea" id="RHEA:49612"/>
        <dbReference type="ChEBI" id="CHEBI:15378"/>
        <dbReference type="ChEBI" id="CHEBI:15801"/>
        <dbReference type="ChEBI" id="CHEBI:16810"/>
        <dbReference type="ChEBI" id="CHEBI:57540"/>
        <dbReference type="ChEBI" id="CHEBI:57945"/>
        <dbReference type="EC" id="1.1.1.399"/>
    </reaction>
</comment>
<evidence type="ECO:0000256" key="8">
    <source>
        <dbReference type="ARBA" id="ARBA00023002"/>
    </source>
</evidence>
<evidence type="ECO:0000256" key="9">
    <source>
        <dbReference type="ARBA" id="ARBA00023027"/>
    </source>
</evidence>
<dbReference type="InterPro" id="IPR029752">
    <property type="entry name" value="D-isomer_DH_CS1"/>
</dbReference>
<dbReference type="GO" id="GO:0006564">
    <property type="term" value="P:L-serine biosynthetic process"/>
    <property type="evidence" value="ECO:0007669"/>
    <property type="project" value="UniProtKB-KW"/>
</dbReference>
<proteinExistence type="inferred from homology"/>
<comment type="function">
    <text evidence="1">Catalyzes the reversible oxidation of 3-phospho-D-glycerate to 3-phosphonooxypyruvate, the first step of the phosphorylated L-serine biosynthesis pathway. Also catalyzes the reversible oxidation of 2-hydroxyglutarate to 2-oxoglutarate.</text>
</comment>
<dbReference type="RefSeq" id="WP_321399366.1">
    <property type="nucleotide sequence ID" value="NZ_CP139487.1"/>
</dbReference>
<evidence type="ECO:0000313" key="16">
    <source>
        <dbReference type="EMBL" id="WPU66800.1"/>
    </source>
</evidence>
<dbReference type="GO" id="GO:0004617">
    <property type="term" value="F:phosphoglycerate dehydrogenase activity"/>
    <property type="evidence" value="ECO:0007669"/>
    <property type="project" value="UniProtKB-EC"/>
</dbReference>
<dbReference type="Gene3D" id="3.30.70.260">
    <property type="match status" value="1"/>
</dbReference>
<reference evidence="16 17" key="1">
    <citation type="submission" date="2023-11" db="EMBL/GenBank/DDBJ databases">
        <title>Peredibacter starrii A3.12.</title>
        <authorList>
            <person name="Mitchell R.J."/>
        </authorList>
    </citation>
    <scope>NUCLEOTIDE SEQUENCE [LARGE SCALE GENOMIC DNA]</scope>
    <source>
        <strain evidence="16 17">A3.12</strain>
    </source>
</reference>
<evidence type="ECO:0000259" key="15">
    <source>
        <dbReference type="PROSITE" id="PS51671"/>
    </source>
</evidence>
<dbReference type="Pfam" id="PF02826">
    <property type="entry name" value="2-Hacid_dh_C"/>
    <property type="match status" value="1"/>
</dbReference>
<evidence type="ECO:0000313" key="17">
    <source>
        <dbReference type="Proteomes" id="UP001324634"/>
    </source>
</evidence>
<keyword evidence="8 14" id="KW-0560">Oxidoreductase</keyword>
<dbReference type="EC" id="1.1.1.399" evidence="4"/>
<keyword evidence="10" id="KW-0718">Serine biosynthesis</keyword>
<evidence type="ECO:0000256" key="13">
    <source>
        <dbReference type="ARBA" id="ARBA00048731"/>
    </source>
</evidence>
<keyword evidence="9" id="KW-0520">NAD</keyword>
<dbReference type="PROSITE" id="PS00671">
    <property type="entry name" value="D_2_HYDROXYACID_DH_3"/>
    <property type="match status" value="1"/>
</dbReference>
<comment type="catalytic activity">
    <reaction evidence="13">
        <text>(2R)-3-phosphoglycerate + NAD(+) = 3-phosphooxypyruvate + NADH + H(+)</text>
        <dbReference type="Rhea" id="RHEA:12641"/>
        <dbReference type="ChEBI" id="CHEBI:15378"/>
        <dbReference type="ChEBI" id="CHEBI:18110"/>
        <dbReference type="ChEBI" id="CHEBI:57540"/>
        <dbReference type="ChEBI" id="CHEBI:57945"/>
        <dbReference type="ChEBI" id="CHEBI:58272"/>
        <dbReference type="EC" id="1.1.1.95"/>
    </reaction>
</comment>
<dbReference type="KEGG" id="psti:SOO65_08570"/>
<evidence type="ECO:0000256" key="12">
    <source>
        <dbReference type="ARBA" id="ARBA00048126"/>
    </source>
</evidence>
<evidence type="ECO:0000256" key="10">
    <source>
        <dbReference type="ARBA" id="ARBA00023299"/>
    </source>
</evidence>
<dbReference type="Proteomes" id="UP001324634">
    <property type="component" value="Chromosome"/>
</dbReference>